<feature type="transmembrane region" description="Helical" evidence="2">
    <location>
        <begin position="12"/>
        <end position="34"/>
    </location>
</feature>
<evidence type="ECO:0000256" key="1">
    <source>
        <dbReference type="SAM" id="MobiDB-lite"/>
    </source>
</evidence>
<proteinExistence type="predicted"/>
<protein>
    <submittedName>
        <fullName evidence="3">Uncharacterized protein</fullName>
    </submittedName>
</protein>
<sequence>MIAILTGAGRQLLAHWPPIVAWFLAGVLVNWAVIQVAGWVGAYSALGGALLLPLAILARLVSYVAMFLVVRDGMRELGIIAPRPESADDRREQFLRALLGSILPFVAFYAAWGLLRDDMAFYYQRVLEVGVLRGEVGDGENGWLSFSIWTVLLIVIAFGLRWLLKRHAARLPRWFAFGAVYLELLWVFLTATLIGDGFAALGSWVDSRQAVVWVADARSWLSGQLVVIAWLWEAIEWFLGEAGGIILKPLAWLAIAGVVYGQAVAPRGVQVRGGFVDRARTRWTRVPGWLRSRLADVWGDLIGRFRPIGRVFVLMWRAGPILIGGYILLYTVLTALESLFGIGVTRVFGPNDFAGFWAVNDQLILLLIPLLIEPLRIVLVSSSYDQVIGRLLQRDADASAEALTTASDGAGSTHGTAASSRRSPSPAALNSSSTNGPDASEGTT</sequence>
<gene>
    <name evidence="3" type="ORF">GCM10009775_15700</name>
</gene>
<keyword evidence="2" id="KW-0472">Membrane</keyword>
<feature type="transmembrane region" description="Helical" evidence="2">
    <location>
        <begin position="46"/>
        <end position="70"/>
    </location>
</feature>
<keyword evidence="2" id="KW-1133">Transmembrane helix</keyword>
<feature type="transmembrane region" description="Helical" evidence="2">
    <location>
        <begin position="311"/>
        <end position="333"/>
    </location>
</feature>
<feature type="transmembrane region" description="Helical" evidence="2">
    <location>
        <begin position="353"/>
        <end position="372"/>
    </location>
</feature>
<comment type="caution">
    <text evidence="3">The sequence shown here is derived from an EMBL/GenBank/DDBJ whole genome shotgun (WGS) entry which is preliminary data.</text>
</comment>
<keyword evidence="4" id="KW-1185">Reference proteome</keyword>
<evidence type="ECO:0000313" key="3">
    <source>
        <dbReference type="EMBL" id="GAA1924226.1"/>
    </source>
</evidence>
<reference evidence="3 4" key="1">
    <citation type="journal article" date="2019" name="Int. J. Syst. Evol. Microbiol.">
        <title>The Global Catalogue of Microorganisms (GCM) 10K type strain sequencing project: providing services to taxonomists for standard genome sequencing and annotation.</title>
        <authorList>
            <consortium name="The Broad Institute Genomics Platform"/>
            <consortium name="The Broad Institute Genome Sequencing Center for Infectious Disease"/>
            <person name="Wu L."/>
            <person name="Ma J."/>
        </authorList>
    </citation>
    <scope>NUCLEOTIDE SEQUENCE [LARGE SCALE GENOMIC DNA]</scope>
    <source>
        <strain evidence="3 4">JCM 14900</strain>
    </source>
</reference>
<feature type="transmembrane region" description="Helical" evidence="2">
    <location>
        <begin position="94"/>
        <end position="115"/>
    </location>
</feature>
<dbReference type="EMBL" id="BAAAOF010000002">
    <property type="protein sequence ID" value="GAA1924226.1"/>
    <property type="molecule type" value="Genomic_DNA"/>
</dbReference>
<feature type="region of interest" description="Disordered" evidence="1">
    <location>
        <begin position="403"/>
        <end position="444"/>
    </location>
</feature>
<evidence type="ECO:0000313" key="4">
    <source>
        <dbReference type="Proteomes" id="UP001501343"/>
    </source>
</evidence>
<evidence type="ECO:0000256" key="2">
    <source>
        <dbReference type="SAM" id="Phobius"/>
    </source>
</evidence>
<keyword evidence="2" id="KW-0812">Transmembrane</keyword>
<name>A0ABN2PKQ1_9MICO</name>
<feature type="transmembrane region" description="Helical" evidence="2">
    <location>
        <begin position="143"/>
        <end position="164"/>
    </location>
</feature>
<feature type="transmembrane region" description="Helical" evidence="2">
    <location>
        <begin position="176"/>
        <end position="201"/>
    </location>
</feature>
<dbReference type="RefSeq" id="WP_248146953.1">
    <property type="nucleotide sequence ID" value="NZ_BAAAOF010000002.1"/>
</dbReference>
<dbReference type="Proteomes" id="UP001501343">
    <property type="component" value="Unassembled WGS sequence"/>
</dbReference>
<organism evidence="3 4">
    <name type="scientific">Microbacterium aoyamense</name>
    <dbReference type="NCBI Taxonomy" id="344166"/>
    <lineage>
        <taxon>Bacteria</taxon>
        <taxon>Bacillati</taxon>
        <taxon>Actinomycetota</taxon>
        <taxon>Actinomycetes</taxon>
        <taxon>Micrococcales</taxon>
        <taxon>Microbacteriaceae</taxon>
        <taxon>Microbacterium</taxon>
    </lineage>
</organism>
<accession>A0ABN2PKQ1</accession>
<feature type="compositionally biased region" description="Low complexity" evidence="1">
    <location>
        <begin position="416"/>
        <end position="435"/>
    </location>
</feature>